<sequence length="63" mass="6589">MGAGMIGALVGLAIAAADFALLRMLAARVELPETKRVLNITGLSQFVLLPVIGYFVAPYVIGD</sequence>
<name>A0A2P7SMV0_9HYPH</name>
<keyword evidence="1" id="KW-0812">Transmembrane</keyword>
<feature type="transmembrane region" description="Helical" evidence="1">
    <location>
        <begin position="37"/>
        <end position="61"/>
    </location>
</feature>
<comment type="caution">
    <text evidence="2">The sequence shown here is derived from an EMBL/GenBank/DDBJ whole genome shotgun (WGS) entry which is preliminary data.</text>
</comment>
<proteinExistence type="predicted"/>
<evidence type="ECO:0000313" key="3">
    <source>
        <dbReference type="Proteomes" id="UP000240653"/>
    </source>
</evidence>
<keyword evidence="3" id="KW-1185">Reference proteome</keyword>
<protein>
    <submittedName>
        <fullName evidence="2">Uncharacterized protein</fullName>
    </submittedName>
</protein>
<dbReference type="AlphaFoldDB" id="A0A2P7SMV0"/>
<feature type="transmembrane region" description="Helical" evidence="1">
    <location>
        <begin position="6"/>
        <end position="25"/>
    </location>
</feature>
<evidence type="ECO:0000256" key="1">
    <source>
        <dbReference type="SAM" id="Phobius"/>
    </source>
</evidence>
<keyword evidence="1" id="KW-0472">Membrane</keyword>
<dbReference type="Proteomes" id="UP000240653">
    <property type="component" value="Unassembled WGS sequence"/>
</dbReference>
<gene>
    <name evidence="2" type="ORF">C7I85_01250</name>
</gene>
<reference evidence="2 3" key="1">
    <citation type="submission" date="2018-03" db="EMBL/GenBank/DDBJ databases">
        <title>The draft genome of Mesorhizobium soli JCM 19897.</title>
        <authorList>
            <person name="Li L."/>
            <person name="Liu L."/>
            <person name="Liang L."/>
            <person name="Wang T."/>
            <person name="Zhang X."/>
        </authorList>
    </citation>
    <scope>NUCLEOTIDE SEQUENCE [LARGE SCALE GENOMIC DNA]</scope>
    <source>
        <strain evidence="2 3">JCM 19897</strain>
    </source>
</reference>
<organism evidence="2 3">
    <name type="scientific">Pseudaminobacter soli</name>
    <name type="common">ex Li et al. 2025</name>
    <dbReference type="NCBI Taxonomy" id="1295366"/>
    <lineage>
        <taxon>Bacteria</taxon>
        <taxon>Pseudomonadati</taxon>
        <taxon>Pseudomonadota</taxon>
        <taxon>Alphaproteobacteria</taxon>
        <taxon>Hyphomicrobiales</taxon>
        <taxon>Phyllobacteriaceae</taxon>
        <taxon>Pseudaminobacter</taxon>
    </lineage>
</organism>
<accession>A0A2P7SMV0</accession>
<keyword evidence="1" id="KW-1133">Transmembrane helix</keyword>
<dbReference type="OrthoDB" id="8452378at2"/>
<evidence type="ECO:0000313" key="2">
    <source>
        <dbReference type="EMBL" id="PSJ63783.1"/>
    </source>
</evidence>
<dbReference type="EMBL" id="PXYL01000001">
    <property type="protein sequence ID" value="PSJ63783.1"/>
    <property type="molecule type" value="Genomic_DNA"/>
</dbReference>